<comment type="similarity">
    <text evidence="3">Belongs to the multi antimicrobial extrusion (MATE) (TC 2.A.66.1) family.</text>
</comment>
<keyword evidence="15" id="KW-1185">Reference proteome</keyword>
<keyword evidence="10" id="KW-0406">Ion transport</keyword>
<keyword evidence="6" id="KW-0050">Antiport</keyword>
<feature type="transmembrane region" description="Helical" evidence="13">
    <location>
        <begin position="329"/>
        <end position="345"/>
    </location>
</feature>
<keyword evidence="11 13" id="KW-0472">Membrane</keyword>
<evidence type="ECO:0000256" key="13">
    <source>
        <dbReference type="SAM" id="Phobius"/>
    </source>
</evidence>
<dbReference type="NCBIfam" id="TIGR00797">
    <property type="entry name" value="matE"/>
    <property type="match status" value="1"/>
</dbReference>
<protein>
    <recommendedName>
        <fullName evidence="4">Probable multidrug resistance protein NorM</fullName>
    </recommendedName>
    <alternativeName>
        <fullName evidence="12">Multidrug-efflux transporter</fullName>
    </alternativeName>
</protein>
<dbReference type="InterPro" id="IPR048279">
    <property type="entry name" value="MdtK-like"/>
</dbReference>
<gene>
    <name evidence="14" type="ORF">F8153_10040</name>
</gene>
<organism evidence="14 15">
    <name type="scientific">Alkaliphilus serpentinus</name>
    <dbReference type="NCBI Taxonomy" id="1482731"/>
    <lineage>
        <taxon>Bacteria</taxon>
        <taxon>Bacillati</taxon>
        <taxon>Bacillota</taxon>
        <taxon>Clostridia</taxon>
        <taxon>Peptostreptococcales</taxon>
        <taxon>Natronincolaceae</taxon>
        <taxon>Alkaliphilus</taxon>
    </lineage>
</organism>
<dbReference type="InterPro" id="IPR002528">
    <property type="entry name" value="MATE_fam"/>
</dbReference>
<comment type="subcellular location">
    <subcellularLocation>
        <location evidence="2">Cell membrane</location>
        <topology evidence="2">Multi-pass membrane protein</topology>
    </subcellularLocation>
</comment>
<feature type="transmembrane region" description="Helical" evidence="13">
    <location>
        <begin position="287"/>
        <end position="308"/>
    </location>
</feature>
<keyword evidence="8 13" id="KW-0812">Transmembrane</keyword>
<feature type="transmembrane region" description="Helical" evidence="13">
    <location>
        <begin position="259"/>
        <end position="281"/>
    </location>
</feature>
<dbReference type="RefSeq" id="WP_151866224.1">
    <property type="nucleotide sequence ID" value="NZ_WBZB01000036.1"/>
</dbReference>
<feature type="transmembrane region" description="Helical" evidence="13">
    <location>
        <begin position="397"/>
        <end position="419"/>
    </location>
</feature>
<evidence type="ECO:0000256" key="5">
    <source>
        <dbReference type="ARBA" id="ARBA00022448"/>
    </source>
</evidence>
<evidence type="ECO:0000256" key="2">
    <source>
        <dbReference type="ARBA" id="ARBA00004651"/>
    </source>
</evidence>
<feature type="transmembrane region" description="Helical" evidence="13">
    <location>
        <begin position="64"/>
        <end position="87"/>
    </location>
</feature>
<dbReference type="GO" id="GO:0005886">
    <property type="term" value="C:plasma membrane"/>
    <property type="evidence" value="ECO:0007669"/>
    <property type="project" value="UniProtKB-SubCell"/>
</dbReference>
<evidence type="ECO:0000256" key="1">
    <source>
        <dbReference type="ARBA" id="ARBA00003408"/>
    </source>
</evidence>
<sequence>MDTASVIGIQSNDRKQLRKNVISIAWPAVTELILVSLVGAVDMIMVGRLGAAAITSIGLVNQPIFLIMAVFQALNIGGIAVVSRAIGSKNYEEANSATRHLIIVTAVLSVILVTPAILLAEDIYKFMGADSQVIATGLNYFRIALFGIIIQNLALSIAAILMGCGDTRTPMMINVASNIVNVIMNYLLIFGKFGLPTLGVTGAGLATFLARLLAFTILISILCKGRGEIKLYLKDWLKWDSKVLNKVIRIGIPSAMEQFVLRTGNLIFVRVVAGLGTVIYAAHQVSLSILSLSFTSGMAFGMAASTLIGQSLGAEKRNLAEEYGKEVRYLGSIVSTAIGVLFFIFSKEIVSLFSNDPEVIKNASFVLKMIAFIQPFQSSQLIYAGALRGAGDTKWPLYSTMAGIWGIRITLAFILVKVMGLGLRGAWLGICIDQIIRYFILFGRFKTGKWKYIKV</sequence>
<evidence type="ECO:0000256" key="6">
    <source>
        <dbReference type="ARBA" id="ARBA00022449"/>
    </source>
</evidence>
<feature type="transmembrane region" description="Helical" evidence="13">
    <location>
        <begin position="21"/>
        <end position="44"/>
    </location>
</feature>
<feature type="transmembrane region" description="Helical" evidence="13">
    <location>
        <begin position="203"/>
        <end position="223"/>
    </location>
</feature>
<keyword evidence="9 13" id="KW-1133">Transmembrane helix</keyword>
<reference evidence="14 15" key="1">
    <citation type="submission" date="2019-10" db="EMBL/GenBank/DDBJ databases">
        <title>Alkaliphilus serpentinus sp. nov. and Alkaliphilus pronyensis sp. nov., two novel anaerobic alkaliphilic species isolated from the serpentinized-hosted hydrothermal field of the Prony Bay (New Caledonia).</title>
        <authorList>
            <person name="Postec A."/>
        </authorList>
    </citation>
    <scope>NUCLEOTIDE SEQUENCE [LARGE SCALE GENOMIC DNA]</scope>
    <source>
        <strain evidence="14 15">LacT</strain>
    </source>
</reference>
<dbReference type="EMBL" id="WBZB01000036">
    <property type="protein sequence ID" value="KAB3529168.1"/>
    <property type="molecule type" value="Genomic_DNA"/>
</dbReference>
<dbReference type="AlphaFoldDB" id="A0A833M7S2"/>
<keyword evidence="7" id="KW-1003">Cell membrane</keyword>
<accession>A0A833M7S2</accession>
<comment type="caution">
    <text evidence="14">The sequence shown here is derived from an EMBL/GenBank/DDBJ whole genome shotgun (WGS) entry which is preliminary data.</text>
</comment>
<evidence type="ECO:0000256" key="9">
    <source>
        <dbReference type="ARBA" id="ARBA00022989"/>
    </source>
</evidence>
<dbReference type="PIRSF" id="PIRSF006603">
    <property type="entry name" value="DinF"/>
    <property type="match status" value="1"/>
</dbReference>
<dbReference type="OrthoDB" id="62420at2"/>
<dbReference type="Proteomes" id="UP000465601">
    <property type="component" value="Unassembled WGS sequence"/>
</dbReference>
<dbReference type="GO" id="GO:0042910">
    <property type="term" value="F:xenobiotic transmembrane transporter activity"/>
    <property type="evidence" value="ECO:0007669"/>
    <property type="project" value="InterPro"/>
</dbReference>
<dbReference type="PANTHER" id="PTHR43298:SF2">
    <property type="entry name" value="FMN_FAD EXPORTER YEEO-RELATED"/>
    <property type="match status" value="1"/>
</dbReference>
<evidence type="ECO:0000313" key="15">
    <source>
        <dbReference type="Proteomes" id="UP000465601"/>
    </source>
</evidence>
<feature type="transmembrane region" description="Helical" evidence="13">
    <location>
        <begin position="99"/>
        <end position="120"/>
    </location>
</feature>
<proteinExistence type="inferred from homology"/>
<evidence type="ECO:0000256" key="3">
    <source>
        <dbReference type="ARBA" id="ARBA00010199"/>
    </source>
</evidence>
<feature type="transmembrane region" description="Helical" evidence="13">
    <location>
        <begin position="140"/>
        <end position="161"/>
    </location>
</feature>
<keyword evidence="5" id="KW-0813">Transport</keyword>
<dbReference type="GO" id="GO:0006811">
    <property type="term" value="P:monoatomic ion transport"/>
    <property type="evidence" value="ECO:0007669"/>
    <property type="project" value="UniProtKB-KW"/>
</dbReference>
<evidence type="ECO:0000256" key="8">
    <source>
        <dbReference type="ARBA" id="ARBA00022692"/>
    </source>
</evidence>
<evidence type="ECO:0000313" key="14">
    <source>
        <dbReference type="EMBL" id="KAB3529168.1"/>
    </source>
</evidence>
<dbReference type="PANTHER" id="PTHR43298">
    <property type="entry name" value="MULTIDRUG RESISTANCE PROTEIN NORM-RELATED"/>
    <property type="match status" value="1"/>
</dbReference>
<comment type="function">
    <text evidence="1">Multidrug efflux pump.</text>
</comment>
<dbReference type="InterPro" id="IPR050222">
    <property type="entry name" value="MATE_MdtK"/>
</dbReference>
<dbReference type="GO" id="GO:0015297">
    <property type="term" value="F:antiporter activity"/>
    <property type="evidence" value="ECO:0007669"/>
    <property type="project" value="UniProtKB-KW"/>
</dbReference>
<evidence type="ECO:0000256" key="7">
    <source>
        <dbReference type="ARBA" id="ARBA00022475"/>
    </source>
</evidence>
<feature type="transmembrane region" description="Helical" evidence="13">
    <location>
        <begin position="173"/>
        <end position="191"/>
    </location>
</feature>
<name>A0A833M7S2_9FIRM</name>
<evidence type="ECO:0000256" key="11">
    <source>
        <dbReference type="ARBA" id="ARBA00023136"/>
    </source>
</evidence>
<dbReference type="Pfam" id="PF01554">
    <property type="entry name" value="MatE"/>
    <property type="match status" value="2"/>
</dbReference>
<evidence type="ECO:0000256" key="10">
    <source>
        <dbReference type="ARBA" id="ARBA00023065"/>
    </source>
</evidence>
<dbReference type="CDD" id="cd13137">
    <property type="entry name" value="MATE_NorM_like"/>
    <property type="match status" value="1"/>
</dbReference>
<evidence type="ECO:0000256" key="12">
    <source>
        <dbReference type="ARBA" id="ARBA00031636"/>
    </source>
</evidence>
<evidence type="ECO:0000256" key="4">
    <source>
        <dbReference type="ARBA" id="ARBA00020268"/>
    </source>
</evidence>